<name>A0A8S3BYG3_9BILA</name>
<proteinExistence type="predicted"/>
<feature type="non-terminal residue" evidence="1">
    <location>
        <position position="81"/>
    </location>
</feature>
<evidence type="ECO:0000313" key="1">
    <source>
        <dbReference type="EMBL" id="CAF4864498.1"/>
    </source>
</evidence>
<evidence type="ECO:0000313" key="2">
    <source>
        <dbReference type="Proteomes" id="UP000681720"/>
    </source>
</evidence>
<dbReference type="EMBL" id="CAJOBJ010165933">
    <property type="protein sequence ID" value="CAF4864498.1"/>
    <property type="molecule type" value="Genomic_DNA"/>
</dbReference>
<dbReference type="Proteomes" id="UP000681720">
    <property type="component" value="Unassembled WGS sequence"/>
</dbReference>
<protein>
    <submittedName>
        <fullName evidence="1">Uncharacterized protein</fullName>
    </submittedName>
</protein>
<comment type="caution">
    <text evidence="1">The sequence shown here is derived from an EMBL/GenBank/DDBJ whole genome shotgun (WGS) entry which is preliminary data.</text>
</comment>
<dbReference type="AlphaFoldDB" id="A0A8S3BYG3"/>
<gene>
    <name evidence="1" type="ORF">GIL414_LOCUS50056</name>
</gene>
<sequence length="81" mass="9354">LKKVIPFIHTEFEQAKKSKTSIEQQDETIDTAHDIIPSFKIELEDIETRLRLGSLGGFIVNDNLNEWQTKLKQSTERIDLA</sequence>
<feature type="non-terminal residue" evidence="1">
    <location>
        <position position="1"/>
    </location>
</feature>
<reference evidence="1" key="1">
    <citation type="submission" date="2021-02" db="EMBL/GenBank/DDBJ databases">
        <authorList>
            <person name="Nowell W R."/>
        </authorList>
    </citation>
    <scope>NUCLEOTIDE SEQUENCE</scope>
</reference>
<organism evidence="1 2">
    <name type="scientific">Rotaria magnacalcarata</name>
    <dbReference type="NCBI Taxonomy" id="392030"/>
    <lineage>
        <taxon>Eukaryota</taxon>
        <taxon>Metazoa</taxon>
        <taxon>Spiralia</taxon>
        <taxon>Gnathifera</taxon>
        <taxon>Rotifera</taxon>
        <taxon>Eurotatoria</taxon>
        <taxon>Bdelloidea</taxon>
        <taxon>Philodinida</taxon>
        <taxon>Philodinidae</taxon>
        <taxon>Rotaria</taxon>
    </lineage>
</organism>
<accession>A0A8S3BYG3</accession>